<comment type="caution">
    <text evidence="4">The sequence shown here is derived from an EMBL/GenBank/DDBJ whole genome shotgun (WGS) entry which is preliminary data.</text>
</comment>
<dbReference type="PROSITE" id="PS50966">
    <property type="entry name" value="ZF_SWIM"/>
    <property type="match status" value="1"/>
</dbReference>
<dbReference type="GO" id="GO:0008270">
    <property type="term" value="F:zinc ion binding"/>
    <property type="evidence" value="ECO:0007669"/>
    <property type="project" value="UniProtKB-KW"/>
</dbReference>
<dbReference type="Pfam" id="PF10551">
    <property type="entry name" value="MULE"/>
    <property type="match status" value="1"/>
</dbReference>
<organism evidence="4 5">
    <name type="scientific">Rhizophagus clarus</name>
    <dbReference type="NCBI Taxonomy" id="94130"/>
    <lineage>
        <taxon>Eukaryota</taxon>
        <taxon>Fungi</taxon>
        <taxon>Fungi incertae sedis</taxon>
        <taxon>Mucoromycota</taxon>
        <taxon>Glomeromycotina</taxon>
        <taxon>Glomeromycetes</taxon>
        <taxon>Glomerales</taxon>
        <taxon>Glomeraceae</taxon>
        <taxon>Rhizophagus</taxon>
    </lineage>
</organism>
<feature type="region of interest" description="Disordered" evidence="2">
    <location>
        <begin position="583"/>
        <end position="612"/>
    </location>
</feature>
<keyword evidence="1" id="KW-0479">Metal-binding</keyword>
<evidence type="ECO:0000256" key="2">
    <source>
        <dbReference type="SAM" id="MobiDB-lite"/>
    </source>
</evidence>
<accession>A0A8H3LIC1</accession>
<keyword evidence="1" id="KW-0862">Zinc</keyword>
<proteinExistence type="predicted"/>
<dbReference type="EMBL" id="BLAL01000162">
    <property type="protein sequence ID" value="GES86785.1"/>
    <property type="molecule type" value="Genomic_DNA"/>
</dbReference>
<dbReference type="Proteomes" id="UP000615446">
    <property type="component" value="Unassembled WGS sequence"/>
</dbReference>
<dbReference type="PANTHER" id="PTHR47718">
    <property type="entry name" value="OS01G0519700 PROTEIN"/>
    <property type="match status" value="1"/>
</dbReference>
<name>A0A8H3LIC1_9GLOM</name>
<dbReference type="InterPro" id="IPR018289">
    <property type="entry name" value="MULE_transposase_dom"/>
</dbReference>
<feature type="compositionally biased region" description="Basic residues" evidence="2">
    <location>
        <begin position="583"/>
        <end position="593"/>
    </location>
</feature>
<dbReference type="AlphaFoldDB" id="A0A8H3LIC1"/>
<dbReference type="InterPro" id="IPR007527">
    <property type="entry name" value="Znf_SWIM"/>
</dbReference>
<evidence type="ECO:0000313" key="4">
    <source>
        <dbReference type="EMBL" id="GES86785.1"/>
    </source>
</evidence>
<keyword evidence="1" id="KW-0863">Zinc-finger</keyword>
<evidence type="ECO:0000256" key="1">
    <source>
        <dbReference type="PROSITE-ProRule" id="PRU00325"/>
    </source>
</evidence>
<sequence>MSLFGSEIPTITKPLELSIRCHFDTWIVAENTIKEYGKRKGFTINRHRVEYFKNQITDLGERVVRKRTYVCEYFGRYKPNKMNSIEQQHNKGSKKTDCKWHVNLNNNGKSRLGAQAFLNDETQESYEWVLQQTLDATGSKPRVILTDMDPAMISACQNIYKDTYHVHCIWHMSQNIPKRLKHKLKTADFKTFNKDFWKTRNSLCVEVFERRFQELLENFPDSNNYMRNTLYLIHNSWARAFTSRIFTAGMQSTQRVESINAIVHKAISSSSTMAEAVEYLDSRMQKEELNATFMEWKYKSITYHQPFVVNNFFSDINDLIKKHFSPHIVTEIHKQICESVLYKCEKLSLEDANNFDNDQMDQEDELGSDQEEVNNIEDHYDYRQTYLKALLNSVSGKSIKEIWRITPYIIPSSYQHIVTFEDGTHMCTCLLLVSHGIICRHYFKLMVENSNALFHLLLMPTRWLQDDAWNHVDTIFNKPFIGTSSKKLKQIQDNDTVQQANFIPMHYDNIQEKAVDYSLEDNDQQSLDDIILAYISEKQAKWQAMAQLETNILEERRNLNVIELYDGRVYDIDSIKDLTRHNCKGRPTTKRMKGHNEENNNVSTSKAQKENV</sequence>
<feature type="domain" description="SWIM-type" evidence="3">
    <location>
        <begin position="414"/>
        <end position="450"/>
    </location>
</feature>
<evidence type="ECO:0000259" key="3">
    <source>
        <dbReference type="PROSITE" id="PS50966"/>
    </source>
</evidence>
<reference evidence="4" key="1">
    <citation type="submission" date="2019-10" db="EMBL/GenBank/DDBJ databases">
        <title>Conservation and host-specific expression of non-tandemly repeated heterogenous ribosome RNA gene in arbuscular mycorrhizal fungi.</title>
        <authorList>
            <person name="Maeda T."/>
            <person name="Kobayashi Y."/>
            <person name="Nakagawa T."/>
            <person name="Ezawa T."/>
            <person name="Yamaguchi K."/>
            <person name="Bino T."/>
            <person name="Nishimoto Y."/>
            <person name="Shigenobu S."/>
            <person name="Kawaguchi M."/>
        </authorList>
    </citation>
    <scope>NUCLEOTIDE SEQUENCE</scope>
    <source>
        <strain evidence="4">HR1</strain>
    </source>
</reference>
<protein>
    <submittedName>
        <fullName evidence="4">Protein FAR1-related sequence 5-like</fullName>
    </submittedName>
</protein>
<gene>
    <name evidence="4" type="ORF">RCL2_001382700</name>
</gene>
<dbReference type="OrthoDB" id="2399698at2759"/>
<dbReference type="PANTHER" id="PTHR47718:SF7">
    <property type="entry name" value="PROTEIN FAR1-RELATED SEQUENCE"/>
    <property type="match status" value="1"/>
</dbReference>
<evidence type="ECO:0000313" key="5">
    <source>
        <dbReference type="Proteomes" id="UP000615446"/>
    </source>
</evidence>